<evidence type="ECO:0000256" key="2">
    <source>
        <dbReference type="SAM" id="Phobius"/>
    </source>
</evidence>
<dbReference type="InterPro" id="IPR005182">
    <property type="entry name" value="YdbS-like_PH"/>
</dbReference>
<comment type="caution">
    <text evidence="4">The sequence shown here is derived from an EMBL/GenBank/DDBJ whole genome shotgun (WGS) entry which is preliminary data.</text>
</comment>
<feature type="domain" description="YdbS-like PH" evidence="3">
    <location>
        <begin position="85"/>
        <end position="164"/>
    </location>
</feature>
<protein>
    <submittedName>
        <fullName evidence="4">Putative membrane protein</fullName>
    </submittedName>
</protein>
<sequence length="535" mass="57110">MSTDPTEASDPATPTPAGGAAAPATEQPWLRLDRRTVYVTAISRVGFAVVVGAVGAASSGTPLAWVALGGVLLLAAGIVAEYVRWRVSRYRVTAERLERRFDFITHQRRSLARERIRSVDIAANLVQRLFGLAVVTIGTGQQNDADRIKLDPVSHAEAERLRAELLRRRRPDPGTQPAQQAQPAEPAPGTEPAGGSVLARLDWSWIRYAPASFVAPLLGAAAFGAVLNASGWFGLREGVLEWSFDLLSSAPIVFAVVTVVVIAVVVGLIGSLVIFAERWWDYRLDREPGGTLRIRRGLLTTRSISIEERRLRGVEVVEPLGIRLVGAARVDAVMTGIRQNDGDSKSDLKTLAPPVPRAFADQVTADVLTEEVAPTVAARLAPHPRAARGRRLRWALLGTLIPTAILAGLGASLTGVLLHLAWIWALVVGPIAVLLALDAYRNLGHGITGGYLVARSGAARRGTVALQRSGIIGWTARQSIFQRRAGLITLSATTAAGSGAYSIFDVAQGDGLAFAERAVPDLFGPFLERDEPGSP</sequence>
<evidence type="ECO:0000256" key="1">
    <source>
        <dbReference type="SAM" id="MobiDB-lite"/>
    </source>
</evidence>
<accession>A0A542DPQ9</accession>
<proteinExistence type="predicted"/>
<feature type="region of interest" description="Disordered" evidence="1">
    <location>
        <begin position="167"/>
        <end position="194"/>
    </location>
</feature>
<organism evidence="4 5">
    <name type="scientific">Amycolatopsis cihanbeyliensis</name>
    <dbReference type="NCBI Taxonomy" id="1128664"/>
    <lineage>
        <taxon>Bacteria</taxon>
        <taxon>Bacillati</taxon>
        <taxon>Actinomycetota</taxon>
        <taxon>Actinomycetes</taxon>
        <taxon>Pseudonocardiales</taxon>
        <taxon>Pseudonocardiaceae</taxon>
        <taxon>Amycolatopsis</taxon>
    </lineage>
</organism>
<dbReference type="Pfam" id="PF03703">
    <property type="entry name" value="bPH_2"/>
    <property type="match status" value="2"/>
</dbReference>
<evidence type="ECO:0000259" key="3">
    <source>
        <dbReference type="Pfam" id="PF03703"/>
    </source>
</evidence>
<gene>
    <name evidence="4" type="ORF">FB471_4767</name>
</gene>
<dbReference type="PANTHER" id="PTHR34473:SF2">
    <property type="entry name" value="UPF0699 TRANSMEMBRANE PROTEIN YDBT"/>
    <property type="match status" value="1"/>
</dbReference>
<feature type="transmembrane region" description="Helical" evidence="2">
    <location>
        <begin position="419"/>
        <end position="437"/>
    </location>
</feature>
<reference evidence="4 5" key="1">
    <citation type="submission" date="2019-06" db="EMBL/GenBank/DDBJ databases">
        <title>Sequencing the genomes of 1000 actinobacteria strains.</title>
        <authorList>
            <person name="Klenk H.-P."/>
        </authorList>
    </citation>
    <scope>NUCLEOTIDE SEQUENCE [LARGE SCALE GENOMIC DNA]</scope>
    <source>
        <strain evidence="4 5">DSM 45679</strain>
    </source>
</reference>
<dbReference type="InterPro" id="IPR014529">
    <property type="entry name" value="UCP026631"/>
</dbReference>
<keyword evidence="2" id="KW-0472">Membrane</keyword>
<keyword evidence="2" id="KW-1133">Transmembrane helix</keyword>
<keyword evidence="2" id="KW-0812">Transmembrane</keyword>
<evidence type="ECO:0000313" key="4">
    <source>
        <dbReference type="EMBL" id="TQJ04955.1"/>
    </source>
</evidence>
<dbReference type="PANTHER" id="PTHR34473">
    <property type="entry name" value="UPF0699 TRANSMEMBRANE PROTEIN YDBS"/>
    <property type="match status" value="1"/>
</dbReference>
<feature type="transmembrane region" description="Helical" evidence="2">
    <location>
        <begin position="63"/>
        <end position="83"/>
    </location>
</feature>
<dbReference type="Proteomes" id="UP000320876">
    <property type="component" value="Unassembled WGS sequence"/>
</dbReference>
<feature type="transmembrane region" description="Helical" evidence="2">
    <location>
        <begin position="252"/>
        <end position="276"/>
    </location>
</feature>
<dbReference type="EMBL" id="VFML01000001">
    <property type="protein sequence ID" value="TQJ04955.1"/>
    <property type="molecule type" value="Genomic_DNA"/>
</dbReference>
<dbReference type="PIRSF" id="PIRSF026631">
    <property type="entry name" value="UCP026631"/>
    <property type="match status" value="1"/>
</dbReference>
<feature type="domain" description="YdbS-like PH" evidence="3">
    <location>
        <begin position="440"/>
        <end position="504"/>
    </location>
</feature>
<keyword evidence="5" id="KW-1185">Reference proteome</keyword>
<feature type="compositionally biased region" description="Low complexity" evidence="1">
    <location>
        <begin position="11"/>
        <end position="25"/>
    </location>
</feature>
<evidence type="ECO:0000313" key="5">
    <source>
        <dbReference type="Proteomes" id="UP000320876"/>
    </source>
</evidence>
<dbReference type="AlphaFoldDB" id="A0A542DPQ9"/>
<name>A0A542DPQ9_AMYCI</name>
<feature type="transmembrane region" description="Helical" evidence="2">
    <location>
        <begin position="394"/>
        <end position="413"/>
    </location>
</feature>
<feature type="transmembrane region" description="Helical" evidence="2">
    <location>
        <begin position="37"/>
        <end position="57"/>
    </location>
</feature>
<feature type="compositionally biased region" description="Low complexity" evidence="1">
    <location>
        <begin position="173"/>
        <end position="194"/>
    </location>
</feature>
<feature type="transmembrane region" description="Helical" evidence="2">
    <location>
        <begin position="208"/>
        <end position="232"/>
    </location>
</feature>
<feature type="region of interest" description="Disordered" evidence="1">
    <location>
        <begin position="1"/>
        <end position="25"/>
    </location>
</feature>